<protein>
    <submittedName>
        <fullName evidence="6">Transcriptional regulator, MerR family</fullName>
    </submittedName>
</protein>
<dbReference type="PANTHER" id="PTHR30204">
    <property type="entry name" value="REDOX-CYCLING DRUG-SENSING TRANSCRIPTIONAL ACTIVATOR SOXR"/>
    <property type="match status" value="1"/>
</dbReference>
<dbReference type="PRINTS" id="PR00040">
    <property type="entry name" value="HTHMERR"/>
</dbReference>
<sequence length="144" mass="15716">MKAFTIGPLAKKCGVNVETVRYYQRRGLLALPEAASSTYRRYSESDVERISFIKGAQGLGFTLNEIAELLALRVDSTNTAFEVKKRTTQKIASIERKIALLEEMKLALIQLDASCQGSEDSICPILDAFGKVASGESCCQESGS</sequence>
<dbReference type="InterPro" id="IPR009061">
    <property type="entry name" value="DNA-bd_dom_put_sf"/>
</dbReference>
<organism evidence="6">
    <name type="scientific">hydrothermal vent metagenome</name>
    <dbReference type="NCBI Taxonomy" id="652676"/>
    <lineage>
        <taxon>unclassified sequences</taxon>
        <taxon>metagenomes</taxon>
        <taxon>ecological metagenomes</taxon>
    </lineage>
</organism>
<dbReference type="Pfam" id="PF13411">
    <property type="entry name" value="MerR_1"/>
    <property type="match status" value="1"/>
</dbReference>
<dbReference type="PANTHER" id="PTHR30204:SF69">
    <property type="entry name" value="MERR-FAMILY TRANSCRIPTIONAL REGULATOR"/>
    <property type="match status" value="1"/>
</dbReference>
<dbReference type="SUPFAM" id="SSF46955">
    <property type="entry name" value="Putative DNA-binding domain"/>
    <property type="match status" value="1"/>
</dbReference>
<evidence type="ECO:0000256" key="1">
    <source>
        <dbReference type="ARBA" id="ARBA00022491"/>
    </source>
</evidence>
<proteinExistence type="predicted"/>
<dbReference type="AlphaFoldDB" id="A0A3B1CSB5"/>
<keyword evidence="4" id="KW-0804">Transcription</keyword>
<dbReference type="EMBL" id="UOGF01000073">
    <property type="protein sequence ID" value="VAX31262.1"/>
    <property type="molecule type" value="Genomic_DNA"/>
</dbReference>
<dbReference type="PROSITE" id="PS50937">
    <property type="entry name" value="HTH_MERR_2"/>
    <property type="match status" value="1"/>
</dbReference>
<dbReference type="InterPro" id="IPR047057">
    <property type="entry name" value="MerR_fam"/>
</dbReference>
<gene>
    <name evidence="6" type="ORF">MNBD_NITROSPIRAE01-439</name>
</gene>
<accession>A0A3B1CSB5</accession>
<feature type="domain" description="HTH merR-type" evidence="5">
    <location>
        <begin position="3"/>
        <end position="72"/>
    </location>
</feature>
<dbReference type="SMART" id="SM00422">
    <property type="entry name" value="HTH_MERR"/>
    <property type="match status" value="1"/>
</dbReference>
<dbReference type="InterPro" id="IPR000551">
    <property type="entry name" value="MerR-type_HTH_dom"/>
</dbReference>
<evidence type="ECO:0000313" key="6">
    <source>
        <dbReference type="EMBL" id="VAX31262.1"/>
    </source>
</evidence>
<keyword evidence="3" id="KW-0238">DNA-binding</keyword>
<reference evidence="6" key="1">
    <citation type="submission" date="2018-06" db="EMBL/GenBank/DDBJ databases">
        <authorList>
            <person name="Zhirakovskaya E."/>
        </authorList>
    </citation>
    <scope>NUCLEOTIDE SEQUENCE</scope>
</reference>
<dbReference type="PROSITE" id="PS00552">
    <property type="entry name" value="HTH_MERR_1"/>
    <property type="match status" value="1"/>
</dbReference>
<keyword evidence="1" id="KW-0678">Repressor</keyword>
<keyword evidence="2" id="KW-0805">Transcription regulation</keyword>
<dbReference type="Gene3D" id="1.10.1660.10">
    <property type="match status" value="1"/>
</dbReference>
<evidence type="ECO:0000256" key="4">
    <source>
        <dbReference type="ARBA" id="ARBA00023163"/>
    </source>
</evidence>
<dbReference type="GO" id="GO:0003677">
    <property type="term" value="F:DNA binding"/>
    <property type="evidence" value="ECO:0007669"/>
    <property type="project" value="UniProtKB-KW"/>
</dbReference>
<name>A0A3B1CSB5_9ZZZZ</name>
<evidence type="ECO:0000256" key="3">
    <source>
        <dbReference type="ARBA" id="ARBA00023125"/>
    </source>
</evidence>
<evidence type="ECO:0000256" key="2">
    <source>
        <dbReference type="ARBA" id="ARBA00023015"/>
    </source>
</evidence>
<dbReference type="GO" id="GO:0003700">
    <property type="term" value="F:DNA-binding transcription factor activity"/>
    <property type="evidence" value="ECO:0007669"/>
    <property type="project" value="InterPro"/>
</dbReference>
<evidence type="ECO:0000259" key="5">
    <source>
        <dbReference type="PROSITE" id="PS50937"/>
    </source>
</evidence>